<comment type="caution">
    <text evidence="2">The sequence shown here is derived from an EMBL/GenBank/DDBJ whole genome shotgun (WGS) entry which is preliminary data.</text>
</comment>
<feature type="region of interest" description="Disordered" evidence="1">
    <location>
        <begin position="86"/>
        <end position="122"/>
    </location>
</feature>
<accession>A0A9W6U9F3</accession>
<gene>
    <name evidence="2" type="ORF">Pfra01_000604600</name>
</gene>
<evidence type="ECO:0000256" key="1">
    <source>
        <dbReference type="SAM" id="MobiDB-lite"/>
    </source>
</evidence>
<dbReference type="InterPro" id="IPR051320">
    <property type="entry name" value="Viral_Replic_Matur_Polypro"/>
</dbReference>
<evidence type="ECO:0000313" key="3">
    <source>
        <dbReference type="Proteomes" id="UP001165121"/>
    </source>
</evidence>
<dbReference type="InterPro" id="IPR043502">
    <property type="entry name" value="DNA/RNA_pol_sf"/>
</dbReference>
<organism evidence="2 3">
    <name type="scientific">Phytophthora fragariaefolia</name>
    <dbReference type="NCBI Taxonomy" id="1490495"/>
    <lineage>
        <taxon>Eukaryota</taxon>
        <taxon>Sar</taxon>
        <taxon>Stramenopiles</taxon>
        <taxon>Oomycota</taxon>
        <taxon>Peronosporomycetes</taxon>
        <taxon>Peronosporales</taxon>
        <taxon>Peronosporaceae</taxon>
        <taxon>Phytophthora</taxon>
    </lineage>
</organism>
<dbReference type="EMBL" id="BSXT01000499">
    <property type="protein sequence ID" value="GMF28820.1"/>
    <property type="molecule type" value="Genomic_DNA"/>
</dbReference>
<protein>
    <submittedName>
        <fullName evidence="2">Unnamed protein product</fullName>
    </submittedName>
</protein>
<dbReference type="Gene3D" id="3.10.10.10">
    <property type="entry name" value="HIV Type 1 Reverse Transcriptase, subunit A, domain 1"/>
    <property type="match status" value="1"/>
</dbReference>
<keyword evidence="3" id="KW-1185">Reference proteome</keyword>
<dbReference type="PANTHER" id="PTHR33064">
    <property type="entry name" value="POL PROTEIN"/>
    <property type="match status" value="1"/>
</dbReference>
<sequence length="477" mass="53341">MRALVQGEFTKGTMATTKRALAMVTLGWNQVYEYELWVMYHGAGVDYNEWRVLAYSRSRGSDLYKAEGAMYKRWLAAQPSPVERVPYTTPTKILRRPSESSEESVSDRDDQAGGATATTEPSTEMIAEVAHQEEARPKLTAHSDRVSECSEVIQQNLEGVYLAAATVSEDWGDRDAPNASEYPGNAIEFEDYARKLAFLPDLTEAASTTLDYTGPHVRHPSLSVEQQDRVVKHPTIKPKAWRIPLRHPKQLYELLKGLLEAGLIAFSDSPWASPIVIVLKKNGVDIRLCIVYKKVNSVTAIMEYAMPLVDNLLTDMENSEDICICLSTGAFEWLRMPFGLKNARMIYQRMIDNALWGFVQPRRGWSAIAERVQQTEAADTAVGGSPIDTATYSRTRFEADQESSEVPDSLSAVVNDSRGDMFTSGEADQSSLVPVFERRSFVDDICFGGESFDPCLETLDRLLPFVTKQARGHCWHG</sequence>
<dbReference type="AlphaFoldDB" id="A0A9W6U9F3"/>
<evidence type="ECO:0000313" key="2">
    <source>
        <dbReference type="EMBL" id="GMF28820.1"/>
    </source>
</evidence>
<dbReference type="SUPFAM" id="SSF56672">
    <property type="entry name" value="DNA/RNA polymerases"/>
    <property type="match status" value="1"/>
</dbReference>
<proteinExistence type="predicted"/>
<dbReference type="OrthoDB" id="127225at2759"/>
<dbReference type="Proteomes" id="UP001165121">
    <property type="component" value="Unassembled WGS sequence"/>
</dbReference>
<name>A0A9W6U9F3_9STRA</name>
<dbReference type="PANTHER" id="PTHR33064:SF37">
    <property type="entry name" value="RIBONUCLEASE H"/>
    <property type="match status" value="1"/>
</dbReference>
<reference evidence="2" key="1">
    <citation type="submission" date="2023-04" db="EMBL/GenBank/DDBJ databases">
        <title>Phytophthora fragariaefolia NBRC 109709.</title>
        <authorList>
            <person name="Ichikawa N."/>
            <person name="Sato H."/>
            <person name="Tonouchi N."/>
        </authorList>
    </citation>
    <scope>NUCLEOTIDE SEQUENCE</scope>
    <source>
        <strain evidence="2">NBRC 109709</strain>
    </source>
</reference>